<dbReference type="Proteomes" id="UP000546126">
    <property type="component" value="Unassembled WGS sequence"/>
</dbReference>
<protein>
    <submittedName>
        <fullName evidence="2">Uncharacterized protein</fullName>
    </submittedName>
</protein>
<evidence type="ECO:0000313" key="3">
    <source>
        <dbReference type="Proteomes" id="UP000546126"/>
    </source>
</evidence>
<reference evidence="2 3" key="1">
    <citation type="submission" date="2020-06" db="EMBL/GenBank/DDBJ databases">
        <authorList>
            <person name="Chanama M."/>
        </authorList>
    </citation>
    <scope>NUCLEOTIDE SEQUENCE [LARGE SCALE GENOMIC DNA]</scope>
    <source>
        <strain evidence="2 3">TBRC6557</strain>
    </source>
</reference>
<proteinExistence type="predicted"/>
<feature type="compositionally biased region" description="Low complexity" evidence="1">
    <location>
        <begin position="131"/>
        <end position="140"/>
    </location>
</feature>
<evidence type="ECO:0000313" key="2">
    <source>
        <dbReference type="EMBL" id="NUW45503.1"/>
    </source>
</evidence>
<dbReference type="RefSeq" id="WP_175604964.1">
    <property type="nucleotide sequence ID" value="NZ_JABWGO010000012.1"/>
</dbReference>
<keyword evidence="3" id="KW-1185">Reference proteome</keyword>
<accession>A0A7Y6IX74</accession>
<name>A0A7Y6IX74_9ACTN</name>
<feature type="compositionally biased region" description="Low complexity" evidence="1">
    <location>
        <begin position="225"/>
        <end position="241"/>
    </location>
</feature>
<organism evidence="2 3">
    <name type="scientific">Nonomuraea rhodomycinica</name>
    <dbReference type="NCBI Taxonomy" id="1712872"/>
    <lineage>
        <taxon>Bacteria</taxon>
        <taxon>Bacillati</taxon>
        <taxon>Actinomycetota</taxon>
        <taxon>Actinomycetes</taxon>
        <taxon>Streptosporangiales</taxon>
        <taxon>Streptosporangiaceae</taxon>
        <taxon>Nonomuraea</taxon>
    </lineage>
</organism>
<dbReference type="EMBL" id="JABWGO010000012">
    <property type="protein sequence ID" value="NUW45503.1"/>
    <property type="molecule type" value="Genomic_DNA"/>
</dbReference>
<dbReference type="AlphaFoldDB" id="A0A7Y6IX74"/>
<evidence type="ECO:0000256" key="1">
    <source>
        <dbReference type="SAM" id="MobiDB-lite"/>
    </source>
</evidence>
<feature type="region of interest" description="Disordered" evidence="1">
    <location>
        <begin position="107"/>
        <end position="241"/>
    </location>
</feature>
<gene>
    <name evidence="2" type="ORF">HT134_36125</name>
</gene>
<comment type="caution">
    <text evidence="2">The sequence shown here is derived from an EMBL/GenBank/DDBJ whole genome shotgun (WGS) entry which is preliminary data.</text>
</comment>
<sequence>MSGLPDWELREEHDPPFDVVAHWENDRLIITVATTLQGIERQDAIDALLARYRRRDWRGVFPIPLLAGAWEWAREHERAASAAAGTAATAIVGTIALAITGVLDSDERRPYAAPPPTTIVMTVDGTRADLPSTTRPSTARPSRRPTAPPAVAEPRRLAATPATAGPSQRGATEVTRPARRTPAPSSRPTRRRPEPSAAVREPRRERETVVAVTAPPRRTERPTVDARPAATTAPAPQPGPTAAAGCGGIIHARVDPLLDVCVRLR</sequence>